<evidence type="ECO:0000259" key="3">
    <source>
        <dbReference type="PROSITE" id="PS51168"/>
    </source>
</evidence>
<evidence type="ECO:0000256" key="1">
    <source>
        <dbReference type="ARBA" id="ARBA00012404"/>
    </source>
</evidence>
<dbReference type="GO" id="GO:0016740">
    <property type="term" value="F:transferase activity"/>
    <property type="evidence" value="ECO:0007669"/>
    <property type="project" value="UniProtKB-KW"/>
</dbReference>
<dbReference type="Proteomes" id="UP000236654">
    <property type="component" value="Unassembled WGS sequence"/>
</dbReference>
<dbReference type="EMBL" id="PJNI01000008">
    <property type="protein sequence ID" value="PKR80792.1"/>
    <property type="molecule type" value="Genomic_DNA"/>
</dbReference>
<dbReference type="InterPro" id="IPR036979">
    <property type="entry name" value="CM_dom_sf"/>
</dbReference>
<dbReference type="PANTHER" id="PTHR43018:SF1">
    <property type="entry name" value="PROTEIN AROA(G)"/>
    <property type="match status" value="1"/>
</dbReference>
<dbReference type="GO" id="GO:0046417">
    <property type="term" value="P:chorismate metabolic process"/>
    <property type="evidence" value="ECO:0007669"/>
    <property type="project" value="InterPro"/>
</dbReference>
<dbReference type="SMART" id="SM00830">
    <property type="entry name" value="CM_2"/>
    <property type="match status" value="1"/>
</dbReference>
<dbReference type="InterPro" id="IPR013785">
    <property type="entry name" value="Aldolase_TIM"/>
</dbReference>
<dbReference type="Gene3D" id="1.20.59.10">
    <property type="entry name" value="Chorismate mutase"/>
    <property type="match status" value="1"/>
</dbReference>
<accession>A0A2I0R2I5</accession>
<gene>
    <name evidence="4" type="ORF">CW751_08470</name>
</gene>
<dbReference type="InterPro" id="IPR036263">
    <property type="entry name" value="Chorismate_II_sf"/>
</dbReference>
<feature type="domain" description="Chorismate mutase" evidence="3">
    <location>
        <begin position="262"/>
        <end position="353"/>
    </location>
</feature>
<dbReference type="EC" id="5.4.99.5" evidence="1"/>
<sequence>MKLELKHNLRKFNRPYLIAGPCSVESEKQIMEIANQLVQYNKPALLRGGIWKPRTRPNSFEGVGELGLPWLVNAGKEYGIPVTTEVANAKHVDAALKAGVDVLWIGARTTVNPFAVQEIADAIRGTEITVMVKNPINPDLMLWIGALERFQKVGISDLIAIHRGFSVYKHPKYRNAPNWEIPIALMEQMEDIPIICDPSHIVGNRDGLLNVSQKAMDLNFAGLMVETHTEPDKAWSDAQQQVTPKKLQELIGKLILRKEDIQHDKDFIALQRKEIAAIDDQVFTLMKKRMEIVRQVGDYKRENEITILQKEHWTQMIEQRLKQADELGLSRDFIRLVLDATHQESIRHQTKVMNPENE</sequence>
<dbReference type="InterPro" id="IPR002701">
    <property type="entry name" value="CM_II_prokaryot"/>
</dbReference>
<dbReference type="AlphaFoldDB" id="A0A2I0R2I5"/>
<dbReference type="Pfam" id="PF01817">
    <property type="entry name" value="CM_2"/>
    <property type="match status" value="1"/>
</dbReference>
<dbReference type="InterPro" id="IPR052899">
    <property type="entry name" value="Class-I_DAHP_synthase"/>
</dbReference>
<keyword evidence="5" id="KW-1185">Reference proteome</keyword>
<name>A0A2I0R2I5_9FLAO</name>
<evidence type="ECO:0000256" key="2">
    <source>
        <dbReference type="ARBA" id="ARBA00022679"/>
    </source>
</evidence>
<evidence type="ECO:0000313" key="4">
    <source>
        <dbReference type="EMBL" id="PKR80792.1"/>
    </source>
</evidence>
<dbReference type="Gene3D" id="3.20.20.70">
    <property type="entry name" value="Aldolase class I"/>
    <property type="match status" value="1"/>
</dbReference>
<dbReference type="SUPFAM" id="SSF51569">
    <property type="entry name" value="Aldolase"/>
    <property type="match status" value="1"/>
</dbReference>
<evidence type="ECO:0000313" key="5">
    <source>
        <dbReference type="Proteomes" id="UP000236654"/>
    </source>
</evidence>
<dbReference type="RefSeq" id="WP_101334574.1">
    <property type="nucleotide sequence ID" value="NZ_PJNI01000008.1"/>
</dbReference>
<dbReference type="PROSITE" id="PS51168">
    <property type="entry name" value="CHORISMATE_MUT_2"/>
    <property type="match status" value="1"/>
</dbReference>
<organism evidence="4 5">
    <name type="scientific">Brumimicrobium salinarum</name>
    <dbReference type="NCBI Taxonomy" id="2058658"/>
    <lineage>
        <taxon>Bacteria</taxon>
        <taxon>Pseudomonadati</taxon>
        <taxon>Bacteroidota</taxon>
        <taxon>Flavobacteriia</taxon>
        <taxon>Flavobacteriales</taxon>
        <taxon>Crocinitomicaceae</taxon>
        <taxon>Brumimicrobium</taxon>
    </lineage>
</organism>
<reference evidence="4 5" key="1">
    <citation type="submission" date="2017-12" db="EMBL/GenBank/DDBJ databases">
        <title>The draft genome sequence of Brumimicrobium saltpan LHR20.</title>
        <authorList>
            <person name="Do Z.-J."/>
            <person name="Luo H.-R."/>
        </authorList>
    </citation>
    <scope>NUCLEOTIDE SEQUENCE [LARGE SCALE GENOMIC DNA]</scope>
    <source>
        <strain evidence="4 5">LHR20</strain>
    </source>
</reference>
<dbReference type="InterPro" id="IPR006218">
    <property type="entry name" value="DAHP1/KDSA"/>
</dbReference>
<dbReference type="OrthoDB" id="9780456at2"/>
<dbReference type="GO" id="GO:0004106">
    <property type="term" value="F:chorismate mutase activity"/>
    <property type="evidence" value="ECO:0007669"/>
    <property type="project" value="UniProtKB-EC"/>
</dbReference>
<comment type="caution">
    <text evidence="4">The sequence shown here is derived from an EMBL/GenBank/DDBJ whole genome shotgun (WGS) entry which is preliminary data.</text>
</comment>
<proteinExistence type="predicted"/>
<protein>
    <recommendedName>
        <fullName evidence="1">chorismate mutase</fullName>
        <ecNumber evidence="1">5.4.99.5</ecNumber>
    </recommendedName>
</protein>
<keyword evidence="2" id="KW-0808">Transferase</keyword>
<dbReference type="SUPFAM" id="SSF48600">
    <property type="entry name" value="Chorismate mutase II"/>
    <property type="match status" value="1"/>
</dbReference>
<dbReference type="PANTHER" id="PTHR43018">
    <property type="entry name" value="PHOSPHO-2-DEHYDRO-3-DEOXYHEPTONATE ALDOLASE"/>
    <property type="match status" value="1"/>
</dbReference>
<dbReference type="Pfam" id="PF00793">
    <property type="entry name" value="DAHP_synth_1"/>
    <property type="match status" value="1"/>
</dbReference>